<dbReference type="EC" id="3.11.1.1" evidence="2"/>
<dbReference type="InterPro" id="IPR006323">
    <property type="entry name" value="Phosphonoacetald_hydro"/>
</dbReference>
<name>A0ABW1SKR8_9LACO</name>
<dbReference type="RefSeq" id="WP_223877495.1">
    <property type="nucleotide sequence ID" value="NZ_BJDI01000016.1"/>
</dbReference>
<dbReference type="Pfam" id="PF00702">
    <property type="entry name" value="Hydrolase"/>
    <property type="match status" value="1"/>
</dbReference>
<reference evidence="4" key="1">
    <citation type="journal article" date="2019" name="Int. J. Syst. Evol. Microbiol.">
        <title>The Global Catalogue of Microorganisms (GCM) 10K type strain sequencing project: providing services to taxonomists for standard genome sequencing and annotation.</title>
        <authorList>
            <consortium name="The Broad Institute Genomics Platform"/>
            <consortium name="The Broad Institute Genome Sequencing Center for Infectious Disease"/>
            <person name="Wu L."/>
            <person name="Ma J."/>
        </authorList>
    </citation>
    <scope>NUCLEOTIDE SEQUENCE [LARGE SCALE GENOMIC DNA]</scope>
    <source>
        <strain evidence="4">CCM 8930</strain>
    </source>
</reference>
<comment type="cofactor">
    <cofactor evidence="2">
        <name>Mg(2+)</name>
        <dbReference type="ChEBI" id="CHEBI:18420"/>
    </cofactor>
    <text evidence="2">Binds 1 Mg(2+) ion per subunit.</text>
</comment>
<dbReference type="SUPFAM" id="SSF56784">
    <property type="entry name" value="HAD-like"/>
    <property type="match status" value="1"/>
</dbReference>
<sequence>MTIQAVVFDWAGTTIDYGSQAPIFAFQQAFKATGITLTVAEIRRDMGLDKAQHIRKIMALPDVQKTWQQLYHRDPTATDREQLYHDFKQRLLSELPNFAKLKPGMASVITYLTDHQLPFGTTSGYDADMLNIVLPVAAEQGYRPSVNVTSEQTKGVGRPAAAMLARACDLLAVTDRAQVLKVGDSINDILEAKNAGCLGVGLVDGSNLMGLTEAEFSALTPAEQTTARQHVSDQYHGVQADFVLTSIAELPDLITTLNQSDATQY</sequence>
<dbReference type="NCBIfam" id="TIGR01422">
    <property type="entry name" value="phosphonatase"/>
    <property type="match status" value="1"/>
</dbReference>
<dbReference type="HAMAP" id="MF_01375">
    <property type="entry name" value="PhnX"/>
    <property type="match status" value="1"/>
</dbReference>
<comment type="caution">
    <text evidence="3">The sequence shown here is derived from an EMBL/GenBank/DDBJ whole genome shotgun (WGS) entry which is preliminary data.</text>
</comment>
<dbReference type="Proteomes" id="UP001596171">
    <property type="component" value="Unassembled WGS sequence"/>
</dbReference>
<keyword evidence="2" id="KW-0460">Magnesium</keyword>
<dbReference type="InterPro" id="IPR050155">
    <property type="entry name" value="HAD-like_hydrolase_sf"/>
</dbReference>
<feature type="binding site" evidence="2">
    <location>
        <position position="184"/>
    </location>
    <ligand>
        <name>Mg(2+)</name>
        <dbReference type="ChEBI" id="CHEBI:18420"/>
    </ligand>
</feature>
<proteinExistence type="inferred from homology"/>
<keyword evidence="1 2" id="KW-0704">Schiff base</keyword>
<dbReference type="GO" id="GO:0050194">
    <property type="term" value="F:phosphonoacetaldehyde hydrolase activity"/>
    <property type="evidence" value="ECO:0007669"/>
    <property type="project" value="UniProtKB-EC"/>
</dbReference>
<dbReference type="PANTHER" id="PTHR43434">
    <property type="entry name" value="PHOSPHOGLYCOLATE PHOSPHATASE"/>
    <property type="match status" value="1"/>
</dbReference>
<keyword evidence="2" id="KW-0479">Metal-binding</keyword>
<accession>A0ABW1SKR8</accession>
<evidence type="ECO:0000256" key="1">
    <source>
        <dbReference type="ARBA" id="ARBA00023270"/>
    </source>
</evidence>
<keyword evidence="2 3" id="KW-0378">Hydrolase</keyword>
<comment type="catalytic activity">
    <reaction evidence="2">
        <text>phosphonoacetaldehyde + H2O = acetaldehyde + phosphate + H(+)</text>
        <dbReference type="Rhea" id="RHEA:18905"/>
        <dbReference type="ChEBI" id="CHEBI:15343"/>
        <dbReference type="ChEBI" id="CHEBI:15377"/>
        <dbReference type="ChEBI" id="CHEBI:15378"/>
        <dbReference type="ChEBI" id="CHEBI:43474"/>
        <dbReference type="ChEBI" id="CHEBI:58383"/>
        <dbReference type="EC" id="3.11.1.1"/>
    </reaction>
</comment>
<evidence type="ECO:0000313" key="4">
    <source>
        <dbReference type="Proteomes" id="UP001596171"/>
    </source>
</evidence>
<gene>
    <name evidence="2 3" type="primary">phnX</name>
    <name evidence="3" type="ORF">ACFP1L_08115</name>
</gene>
<dbReference type="Gene3D" id="3.40.50.1000">
    <property type="entry name" value="HAD superfamily/HAD-like"/>
    <property type="match status" value="1"/>
</dbReference>
<comment type="function">
    <text evidence="2">Involved in phosphonate degradation.</text>
</comment>
<feature type="active site" description="Nucleophile" evidence="2">
    <location>
        <position position="9"/>
    </location>
</feature>
<dbReference type="SFLD" id="SFLDG01129">
    <property type="entry name" value="C1.5:_HAD__Beta-PGM__Phosphata"/>
    <property type="match status" value="1"/>
</dbReference>
<dbReference type="PANTHER" id="PTHR43434:SF19">
    <property type="entry name" value="PHOSPHONOACETALDEHYDE HYDROLASE"/>
    <property type="match status" value="1"/>
</dbReference>
<feature type="binding site" evidence="2">
    <location>
        <position position="11"/>
    </location>
    <ligand>
        <name>Mg(2+)</name>
        <dbReference type="ChEBI" id="CHEBI:18420"/>
    </ligand>
</feature>
<dbReference type="SFLD" id="SFLDS00003">
    <property type="entry name" value="Haloacid_Dehalogenase"/>
    <property type="match status" value="1"/>
</dbReference>
<evidence type="ECO:0000256" key="2">
    <source>
        <dbReference type="HAMAP-Rule" id="MF_01375"/>
    </source>
</evidence>
<comment type="subunit">
    <text evidence="2">Homodimer.</text>
</comment>
<evidence type="ECO:0000313" key="3">
    <source>
        <dbReference type="EMBL" id="MFC6201829.1"/>
    </source>
</evidence>
<feature type="active site" description="Schiff-base intermediate with substrate" evidence="2">
    <location>
        <position position="50"/>
    </location>
</feature>
<keyword evidence="4" id="KW-1185">Reference proteome</keyword>
<dbReference type="Gene3D" id="1.10.150.240">
    <property type="entry name" value="Putative phosphatase, domain 2"/>
    <property type="match status" value="1"/>
</dbReference>
<dbReference type="InterPro" id="IPR023214">
    <property type="entry name" value="HAD_sf"/>
</dbReference>
<dbReference type="EMBL" id="JBHSSE010000017">
    <property type="protein sequence ID" value="MFC6201829.1"/>
    <property type="molecule type" value="Genomic_DNA"/>
</dbReference>
<dbReference type="InterPro" id="IPR036412">
    <property type="entry name" value="HAD-like_sf"/>
</dbReference>
<feature type="binding site" evidence="2">
    <location>
        <position position="9"/>
    </location>
    <ligand>
        <name>Mg(2+)</name>
        <dbReference type="ChEBI" id="CHEBI:18420"/>
    </ligand>
</feature>
<comment type="similarity">
    <text evidence="2">Belongs to the HAD-like hydrolase superfamily. PhnX family.</text>
</comment>
<organism evidence="3 4">
    <name type="scientific">Lactiplantibacillus nangangensis</name>
    <dbReference type="NCBI Taxonomy" id="2559917"/>
    <lineage>
        <taxon>Bacteria</taxon>
        <taxon>Bacillati</taxon>
        <taxon>Bacillota</taxon>
        <taxon>Bacilli</taxon>
        <taxon>Lactobacillales</taxon>
        <taxon>Lactobacillaceae</taxon>
        <taxon>Lactiplantibacillus</taxon>
    </lineage>
</organism>
<dbReference type="InterPro" id="IPR023198">
    <property type="entry name" value="PGP-like_dom2"/>
</dbReference>
<protein>
    <recommendedName>
        <fullName evidence="2">Phosphonoacetaldehyde hydrolase</fullName>
        <shortName evidence="2">Phosphonatase</shortName>
        <ecNumber evidence="2">3.11.1.1</ecNumber>
    </recommendedName>
    <alternativeName>
        <fullName evidence="2">Phosphonoacetaldehyde phosphonohydrolase</fullName>
    </alternativeName>
</protein>